<keyword evidence="1" id="KW-0406">Ion transport</keyword>
<dbReference type="GO" id="GO:0015079">
    <property type="term" value="F:potassium ion transmembrane transporter activity"/>
    <property type="evidence" value="ECO:0007669"/>
    <property type="project" value="InterPro"/>
</dbReference>
<evidence type="ECO:0000313" key="5">
    <source>
        <dbReference type="Proteomes" id="UP000659630"/>
    </source>
</evidence>
<dbReference type="InterPro" id="IPR006036">
    <property type="entry name" value="K_uptake_TrkA"/>
</dbReference>
<keyword evidence="1" id="KW-0813">Transport</keyword>
<dbReference type="PANTHER" id="PTHR43833">
    <property type="entry name" value="POTASSIUM CHANNEL PROTEIN 2-RELATED-RELATED"/>
    <property type="match status" value="1"/>
</dbReference>
<dbReference type="InterPro" id="IPR036291">
    <property type="entry name" value="NAD(P)-bd_dom_sf"/>
</dbReference>
<proteinExistence type="predicted"/>
<dbReference type="AlphaFoldDB" id="A0A923L0Y6"/>
<dbReference type="GO" id="GO:0005886">
    <property type="term" value="C:plasma membrane"/>
    <property type="evidence" value="ECO:0007669"/>
    <property type="project" value="InterPro"/>
</dbReference>
<dbReference type="SUPFAM" id="SSF51735">
    <property type="entry name" value="NAD(P)-binding Rossmann-fold domains"/>
    <property type="match status" value="1"/>
</dbReference>
<dbReference type="Pfam" id="PF02254">
    <property type="entry name" value="TrkA_N"/>
    <property type="match status" value="1"/>
</dbReference>
<name>A0A923L0Y6_9FIRM</name>
<dbReference type="EMBL" id="JACONZ010000002">
    <property type="protein sequence ID" value="MBC5581107.1"/>
    <property type="molecule type" value="Genomic_DNA"/>
</dbReference>
<gene>
    <name evidence="4" type="ORF">H8S23_06275</name>
</gene>
<dbReference type="InterPro" id="IPR003148">
    <property type="entry name" value="RCK_N"/>
</dbReference>
<reference evidence="4" key="1">
    <citation type="submission" date="2020-08" db="EMBL/GenBank/DDBJ databases">
        <title>Genome public.</title>
        <authorList>
            <person name="Liu C."/>
            <person name="Sun Q."/>
        </authorList>
    </citation>
    <scope>NUCLEOTIDE SEQUENCE</scope>
    <source>
        <strain evidence="4">BX8</strain>
    </source>
</reference>
<accession>A0A923L0Y6</accession>
<dbReference type="PROSITE" id="PS51201">
    <property type="entry name" value="RCK_N"/>
    <property type="match status" value="1"/>
</dbReference>
<dbReference type="Gene3D" id="3.40.50.720">
    <property type="entry name" value="NAD(P)-binding Rossmann-like Domain"/>
    <property type="match status" value="1"/>
</dbReference>
<keyword evidence="1" id="KW-0633">Potassium transport</keyword>
<dbReference type="Proteomes" id="UP000659630">
    <property type="component" value="Unassembled WGS sequence"/>
</dbReference>
<protein>
    <submittedName>
        <fullName evidence="4">TrkA family potassium uptake protein</fullName>
    </submittedName>
</protein>
<evidence type="ECO:0000256" key="1">
    <source>
        <dbReference type="ARBA" id="ARBA00022538"/>
    </source>
</evidence>
<keyword evidence="5" id="KW-1185">Reference proteome</keyword>
<organism evidence="4 5">
    <name type="scientific">Anaerofilum hominis</name>
    <dbReference type="NCBI Taxonomy" id="2763016"/>
    <lineage>
        <taxon>Bacteria</taxon>
        <taxon>Bacillati</taxon>
        <taxon>Bacillota</taxon>
        <taxon>Clostridia</taxon>
        <taxon>Eubacteriales</taxon>
        <taxon>Oscillospiraceae</taxon>
        <taxon>Anaerofilum</taxon>
    </lineage>
</organism>
<evidence type="ECO:0000259" key="3">
    <source>
        <dbReference type="PROSITE" id="PS51201"/>
    </source>
</evidence>
<dbReference type="PRINTS" id="PR00335">
    <property type="entry name" value="KUPTAKETRKA"/>
</dbReference>
<keyword evidence="2" id="KW-0630">Potassium</keyword>
<evidence type="ECO:0000256" key="2">
    <source>
        <dbReference type="ARBA" id="ARBA00022958"/>
    </source>
</evidence>
<feature type="domain" description="RCK N-terminal" evidence="3">
    <location>
        <begin position="10"/>
        <end position="133"/>
    </location>
</feature>
<comment type="caution">
    <text evidence="4">The sequence shown here is derived from an EMBL/GenBank/DDBJ whole genome shotgun (WGS) entry which is preliminary data.</text>
</comment>
<dbReference type="InterPro" id="IPR050721">
    <property type="entry name" value="Trk_Ktr_HKT_K-transport"/>
</dbReference>
<sequence length="157" mass="16452">MGRAVRAKRNNGILIAGCGRLGSGLASMLSARGHSVTVIDRDGRAFRRLPAEFAGFELQGDATDPDILRDAGVETAGLLVAATENDNVNCMIAQIAGRLFGLGQVFARFDDPELSYLVEGSGIHVLCPAQLSMDAFSAVSLLSADEAGTPRRGGIFT</sequence>
<evidence type="ECO:0000313" key="4">
    <source>
        <dbReference type="EMBL" id="MBC5581107.1"/>
    </source>
</evidence>